<feature type="region of interest" description="Disordered" evidence="1">
    <location>
        <begin position="126"/>
        <end position="170"/>
    </location>
</feature>
<proteinExistence type="predicted"/>
<dbReference type="OrthoDB" id="10532790at2759"/>
<evidence type="ECO:0000256" key="1">
    <source>
        <dbReference type="SAM" id="MobiDB-lite"/>
    </source>
</evidence>
<dbReference type="AlphaFoldDB" id="W9XAL6"/>
<evidence type="ECO:0000313" key="3">
    <source>
        <dbReference type="Proteomes" id="UP000019471"/>
    </source>
</evidence>
<evidence type="ECO:0000313" key="2">
    <source>
        <dbReference type="EMBL" id="EXJ67484.1"/>
    </source>
</evidence>
<sequence length="170" mass="19891">MYELDDTGVRRRHQGPVILRGIRGGAGDEVQNEFQNECPQTTEEPNPRDDRDAEEYSGNMSEYLELEDLLEATRNDFDERQSHCDGSLLREALVLNERIRLRRDYRELKECLDQQIRILGLEPEELDAEEMHRPGRSGISAGRNEMYAGRPPPWRRRRARSQRPVQSLDQ</sequence>
<protein>
    <submittedName>
        <fullName evidence="2">Uncharacterized protein</fullName>
    </submittedName>
</protein>
<dbReference type="EMBL" id="AMGX01000016">
    <property type="protein sequence ID" value="EXJ67484.1"/>
    <property type="molecule type" value="Genomic_DNA"/>
</dbReference>
<organism evidence="2 3">
    <name type="scientific">Cladophialophora psammophila CBS 110553</name>
    <dbReference type="NCBI Taxonomy" id="1182543"/>
    <lineage>
        <taxon>Eukaryota</taxon>
        <taxon>Fungi</taxon>
        <taxon>Dikarya</taxon>
        <taxon>Ascomycota</taxon>
        <taxon>Pezizomycotina</taxon>
        <taxon>Eurotiomycetes</taxon>
        <taxon>Chaetothyriomycetidae</taxon>
        <taxon>Chaetothyriales</taxon>
        <taxon>Herpotrichiellaceae</taxon>
        <taxon>Cladophialophora</taxon>
    </lineage>
</organism>
<dbReference type="HOGENOM" id="CLU_1570467_0_0_1"/>
<gene>
    <name evidence="2" type="ORF">A1O5_09497</name>
</gene>
<dbReference type="Proteomes" id="UP000019471">
    <property type="component" value="Unassembled WGS sequence"/>
</dbReference>
<accession>W9XAL6</accession>
<reference evidence="2 3" key="1">
    <citation type="submission" date="2013-03" db="EMBL/GenBank/DDBJ databases">
        <title>The Genome Sequence of Cladophialophora psammophila CBS 110553.</title>
        <authorList>
            <consortium name="The Broad Institute Genomics Platform"/>
            <person name="Cuomo C."/>
            <person name="de Hoog S."/>
            <person name="Gorbushina A."/>
            <person name="Walker B."/>
            <person name="Young S.K."/>
            <person name="Zeng Q."/>
            <person name="Gargeya S."/>
            <person name="Fitzgerald M."/>
            <person name="Haas B."/>
            <person name="Abouelleil A."/>
            <person name="Allen A.W."/>
            <person name="Alvarado L."/>
            <person name="Arachchi H.M."/>
            <person name="Berlin A.M."/>
            <person name="Chapman S.B."/>
            <person name="Gainer-Dewar J."/>
            <person name="Goldberg J."/>
            <person name="Griggs A."/>
            <person name="Gujja S."/>
            <person name="Hansen M."/>
            <person name="Howarth C."/>
            <person name="Imamovic A."/>
            <person name="Ireland A."/>
            <person name="Larimer J."/>
            <person name="McCowan C."/>
            <person name="Murphy C."/>
            <person name="Pearson M."/>
            <person name="Poon T.W."/>
            <person name="Priest M."/>
            <person name="Roberts A."/>
            <person name="Saif S."/>
            <person name="Shea T."/>
            <person name="Sisk P."/>
            <person name="Sykes S."/>
            <person name="Wortman J."/>
            <person name="Nusbaum C."/>
            <person name="Birren B."/>
        </authorList>
    </citation>
    <scope>NUCLEOTIDE SEQUENCE [LARGE SCALE GENOMIC DNA]</scope>
    <source>
        <strain evidence="2 3">CBS 110553</strain>
    </source>
</reference>
<comment type="caution">
    <text evidence="2">The sequence shown here is derived from an EMBL/GenBank/DDBJ whole genome shotgun (WGS) entry which is preliminary data.</text>
</comment>
<dbReference type="GeneID" id="19194193"/>
<name>W9XAL6_9EURO</name>
<dbReference type="RefSeq" id="XP_007748266.1">
    <property type="nucleotide sequence ID" value="XM_007750076.1"/>
</dbReference>
<keyword evidence="3" id="KW-1185">Reference proteome</keyword>